<keyword evidence="1" id="KW-1133">Transmembrane helix</keyword>
<feature type="transmembrane region" description="Helical" evidence="1">
    <location>
        <begin position="12"/>
        <end position="32"/>
    </location>
</feature>
<dbReference type="Proteomes" id="UP000070646">
    <property type="component" value="Unassembled WGS sequence"/>
</dbReference>
<evidence type="ECO:0000313" key="2">
    <source>
        <dbReference type="EMBL" id="KXA09583.1"/>
    </source>
</evidence>
<keyword evidence="1" id="KW-0472">Membrane</keyword>
<dbReference type="RefSeq" id="WP_242862251.1">
    <property type="nucleotide sequence ID" value="NZ_KQ956260.1"/>
</dbReference>
<evidence type="ECO:0000256" key="1">
    <source>
        <dbReference type="SAM" id="Phobius"/>
    </source>
</evidence>
<dbReference type="AlphaFoldDB" id="A0A133N045"/>
<name>A0A133N045_CLOPF</name>
<accession>A0A133N045</accession>
<dbReference type="PATRIC" id="fig|1502.174.peg.2292"/>
<protein>
    <submittedName>
        <fullName evidence="2">Uncharacterized protein</fullName>
    </submittedName>
</protein>
<sequence>MKKIIKIIKNTIITILILVFSVTIIIGSEILYEYIQLKQEIKLDSQKVEINNNDINKGIKEMLTNLFEIGDVKLEQQEFWGEYFKEILHYFLEDNNENKDYVFFLIFRHFFYNLEDNKNKENIKTNIKIENIYKLSDGNYEVKFIVEKEFNYKDNSNMTKLEEEYNSVIVNENNKYLIKEIYNIKDFNNYINREQEIEKYYTKRSKLYTKYLIFKKTQYSDLWERYLDREEILNDGYII</sequence>
<proteinExistence type="predicted"/>
<comment type="caution">
    <text evidence="2">The sequence shown here is derived from an EMBL/GenBank/DDBJ whole genome shotgun (WGS) entry which is preliminary data.</text>
</comment>
<gene>
    <name evidence="2" type="ORF">HMPREF3222_02277</name>
</gene>
<keyword evidence="1" id="KW-0812">Transmembrane</keyword>
<organism evidence="2 3">
    <name type="scientific">Clostridium perfringens</name>
    <dbReference type="NCBI Taxonomy" id="1502"/>
    <lineage>
        <taxon>Bacteria</taxon>
        <taxon>Bacillati</taxon>
        <taxon>Bacillota</taxon>
        <taxon>Clostridia</taxon>
        <taxon>Eubacteriales</taxon>
        <taxon>Clostridiaceae</taxon>
        <taxon>Clostridium</taxon>
    </lineage>
</organism>
<dbReference type="EMBL" id="LRPU01000122">
    <property type="protein sequence ID" value="KXA09583.1"/>
    <property type="molecule type" value="Genomic_DNA"/>
</dbReference>
<reference evidence="2 3" key="1">
    <citation type="submission" date="2016-01" db="EMBL/GenBank/DDBJ databases">
        <authorList>
            <person name="Oliw E.H."/>
        </authorList>
    </citation>
    <scope>NUCLEOTIDE SEQUENCE [LARGE SCALE GENOMIC DNA]</scope>
    <source>
        <strain evidence="2 3">MJR7757A</strain>
    </source>
</reference>
<evidence type="ECO:0000313" key="3">
    <source>
        <dbReference type="Proteomes" id="UP000070646"/>
    </source>
</evidence>